<protein>
    <submittedName>
        <fullName evidence="5">Transcriptional regulator</fullName>
    </submittedName>
</protein>
<dbReference type="PANTHER" id="PTHR38445">
    <property type="entry name" value="HTH-TYPE TRANSCRIPTIONAL REPRESSOR YTRA"/>
    <property type="match status" value="1"/>
</dbReference>
<dbReference type="Gene3D" id="1.10.10.10">
    <property type="entry name" value="Winged helix-like DNA-binding domain superfamily/Winged helix DNA-binding domain"/>
    <property type="match status" value="1"/>
</dbReference>
<keyword evidence="2" id="KW-0238">DNA-binding</keyword>
<dbReference type="PANTHER" id="PTHR38445:SF10">
    <property type="entry name" value="GNTR-FAMILY TRANSCRIPTIONAL REGULATOR"/>
    <property type="match status" value="1"/>
</dbReference>
<reference evidence="5 6" key="1">
    <citation type="submission" date="2016-12" db="EMBL/GenBank/DDBJ databases">
        <authorList>
            <person name="Song W.-J."/>
            <person name="Kurnit D.M."/>
        </authorList>
    </citation>
    <scope>NUCLEOTIDE SEQUENCE [LARGE SCALE GENOMIC DNA]</scope>
    <source>
        <strain evidence="5 6">HSG9</strain>
    </source>
</reference>
<dbReference type="SUPFAM" id="SSF53822">
    <property type="entry name" value="Periplasmic binding protein-like I"/>
    <property type="match status" value="1"/>
</dbReference>
<dbReference type="Pfam" id="PF00392">
    <property type="entry name" value="GntR"/>
    <property type="match status" value="1"/>
</dbReference>
<gene>
    <name evidence="5" type="ORF">BUL40_13060</name>
</gene>
<evidence type="ECO:0000256" key="3">
    <source>
        <dbReference type="ARBA" id="ARBA00023163"/>
    </source>
</evidence>
<dbReference type="Gene3D" id="3.40.50.2300">
    <property type="match status" value="2"/>
</dbReference>
<dbReference type="PROSITE" id="PS50949">
    <property type="entry name" value="HTH_GNTR"/>
    <property type="match status" value="1"/>
</dbReference>
<dbReference type="InterPro" id="IPR028082">
    <property type="entry name" value="Peripla_BP_I"/>
</dbReference>
<dbReference type="EMBL" id="MTBC01000009">
    <property type="protein sequence ID" value="OQD42078.1"/>
    <property type="molecule type" value="Genomic_DNA"/>
</dbReference>
<dbReference type="GO" id="GO:0003700">
    <property type="term" value="F:DNA-binding transcription factor activity"/>
    <property type="evidence" value="ECO:0007669"/>
    <property type="project" value="InterPro"/>
</dbReference>
<evidence type="ECO:0000256" key="1">
    <source>
        <dbReference type="ARBA" id="ARBA00023015"/>
    </source>
</evidence>
<proteinExistence type="predicted"/>
<dbReference type="SUPFAM" id="SSF46785">
    <property type="entry name" value="Winged helix' DNA-binding domain"/>
    <property type="match status" value="1"/>
</dbReference>
<dbReference type="RefSeq" id="WP_080319642.1">
    <property type="nucleotide sequence ID" value="NZ_MTBC01000009.1"/>
</dbReference>
<dbReference type="InterPro" id="IPR036390">
    <property type="entry name" value="WH_DNA-bd_sf"/>
</dbReference>
<dbReference type="InterPro" id="IPR036388">
    <property type="entry name" value="WH-like_DNA-bd_sf"/>
</dbReference>
<dbReference type="GO" id="GO:0003677">
    <property type="term" value="F:DNA binding"/>
    <property type="evidence" value="ECO:0007669"/>
    <property type="project" value="UniProtKB-KW"/>
</dbReference>
<organism evidence="5 6">
    <name type="scientific">Croceivirga radicis</name>
    <dbReference type="NCBI Taxonomy" id="1929488"/>
    <lineage>
        <taxon>Bacteria</taxon>
        <taxon>Pseudomonadati</taxon>
        <taxon>Bacteroidota</taxon>
        <taxon>Flavobacteriia</taxon>
        <taxon>Flavobacteriales</taxon>
        <taxon>Flavobacteriaceae</taxon>
        <taxon>Croceivirga</taxon>
    </lineage>
</organism>
<keyword evidence="1" id="KW-0805">Transcription regulation</keyword>
<dbReference type="OrthoDB" id="742238at2"/>
<comment type="caution">
    <text evidence="5">The sequence shown here is derived from an EMBL/GenBank/DDBJ whole genome shotgun (WGS) entry which is preliminary data.</text>
</comment>
<name>A0A1V6LPL4_9FLAO</name>
<keyword evidence="3" id="KW-0804">Transcription</keyword>
<dbReference type="Proteomes" id="UP000191680">
    <property type="component" value="Unassembled WGS sequence"/>
</dbReference>
<evidence type="ECO:0000256" key="2">
    <source>
        <dbReference type="ARBA" id="ARBA00023125"/>
    </source>
</evidence>
<evidence type="ECO:0000313" key="5">
    <source>
        <dbReference type="EMBL" id="OQD42078.1"/>
    </source>
</evidence>
<evidence type="ECO:0000313" key="6">
    <source>
        <dbReference type="Proteomes" id="UP000191680"/>
    </source>
</evidence>
<dbReference type="SMART" id="SM00345">
    <property type="entry name" value="HTH_GNTR"/>
    <property type="match status" value="1"/>
</dbReference>
<feature type="domain" description="HTH gntR-type" evidence="4">
    <location>
        <begin position="15"/>
        <end position="83"/>
    </location>
</feature>
<accession>A0A1V6LPL4</accession>
<evidence type="ECO:0000259" key="4">
    <source>
        <dbReference type="PROSITE" id="PS50949"/>
    </source>
</evidence>
<dbReference type="AlphaFoldDB" id="A0A1V6LPL4"/>
<sequence>MIKATDILVNDDSRIPKYKQVVDSLISHIAKGNLPIGSKIPSINELSENLLLSRDTIEKAYSELKTKKIITAVKGKGFYVAKTDLISKINVFFLINKPSSYKMRIYNSFVNGLGVNGHVNLFIYHCDESLFTRAIERNLGAYDYYVIMPHFKNMNLGHVSATKNVLEVLKKIPQDQLIVLDNARLELNGNYGALYQDFENDIYNALKEALERLRKYDKLILVYPSKSVFPYPKRILYGFQKFCGEFNFDFEILDEIYDEMELQSKDVFITIEEMDLVNLVRQVRAKQLVLGEDIGIISYNETPLKELLGITVISTDFTAMGETAAYMVLRNKREKVKNVFSYIERNSV</sequence>
<keyword evidence="6" id="KW-1185">Reference proteome</keyword>
<dbReference type="InterPro" id="IPR000524">
    <property type="entry name" value="Tscrpt_reg_HTH_GntR"/>
</dbReference>
<dbReference type="CDD" id="cd07377">
    <property type="entry name" value="WHTH_GntR"/>
    <property type="match status" value="1"/>
</dbReference>